<dbReference type="AlphaFoldDB" id="A0A9J5Y7K7"/>
<dbReference type="EMBL" id="JACXVP010000007">
    <property type="protein sequence ID" value="KAG5596125.1"/>
    <property type="molecule type" value="Genomic_DNA"/>
</dbReference>
<evidence type="ECO:0000313" key="2">
    <source>
        <dbReference type="Proteomes" id="UP000824120"/>
    </source>
</evidence>
<reference evidence="1 2" key="1">
    <citation type="submission" date="2020-09" db="EMBL/GenBank/DDBJ databases">
        <title>De no assembly of potato wild relative species, Solanum commersonii.</title>
        <authorList>
            <person name="Cho K."/>
        </authorList>
    </citation>
    <scope>NUCLEOTIDE SEQUENCE [LARGE SCALE GENOMIC DNA]</scope>
    <source>
        <strain evidence="1">LZ3.2</strain>
        <tissue evidence="1">Leaf</tissue>
    </source>
</reference>
<keyword evidence="2" id="KW-1185">Reference proteome</keyword>
<name>A0A9J5Y7K7_SOLCO</name>
<gene>
    <name evidence="1" type="ORF">H5410_037357</name>
</gene>
<dbReference type="OrthoDB" id="1931061at2759"/>
<comment type="caution">
    <text evidence="1">The sequence shown here is derived from an EMBL/GenBank/DDBJ whole genome shotgun (WGS) entry which is preliminary data.</text>
</comment>
<accession>A0A9J5Y7K7</accession>
<protein>
    <submittedName>
        <fullName evidence="1">Uncharacterized protein</fullName>
    </submittedName>
</protein>
<organism evidence="1 2">
    <name type="scientific">Solanum commersonii</name>
    <name type="common">Commerson's wild potato</name>
    <name type="synonym">Commerson's nightshade</name>
    <dbReference type="NCBI Taxonomy" id="4109"/>
    <lineage>
        <taxon>Eukaryota</taxon>
        <taxon>Viridiplantae</taxon>
        <taxon>Streptophyta</taxon>
        <taxon>Embryophyta</taxon>
        <taxon>Tracheophyta</taxon>
        <taxon>Spermatophyta</taxon>
        <taxon>Magnoliopsida</taxon>
        <taxon>eudicotyledons</taxon>
        <taxon>Gunneridae</taxon>
        <taxon>Pentapetalae</taxon>
        <taxon>asterids</taxon>
        <taxon>lamiids</taxon>
        <taxon>Solanales</taxon>
        <taxon>Solanaceae</taxon>
        <taxon>Solanoideae</taxon>
        <taxon>Solaneae</taxon>
        <taxon>Solanum</taxon>
    </lineage>
</organism>
<proteinExistence type="predicted"/>
<dbReference type="Proteomes" id="UP000824120">
    <property type="component" value="Chromosome 7"/>
</dbReference>
<evidence type="ECO:0000313" key="1">
    <source>
        <dbReference type="EMBL" id="KAG5596125.1"/>
    </source>
</evidence>
<sequence>MLKALGDAISPKKNDELINMNMIFIDEKFQFSNDLLKRFKDKLSEGSVLSSRTSKLLKALGDSISPKKNSELNSMDMIFIDERVLIPLFFFLSNLVYGRYDFTITVRLCRMCDANSPKKNDELISMDMIFIN</sequence>